<comment type="caution">
    <text evidence="2">The sequence shown here is derived from an EMBL/GenBank/DDBJ whole genome shotgun (WGS) entry which is preliminary data.</text>
</comment>
<protein>
    <submittedName>
        <fullName evidence="2">Uncharacterized protein</fullName>
    </submittedName>
</protein>
<dbReference type="EMBL" id="VDUX01000004">
    <property type="protein sequence ID" value="TXL60847.1"/>
    <property type="molecule type" value="Genomic_DNA"/>
</dbReference>
<keyword evidence="1" id="KW-0472">Membrane</keyword>
<reference evidence="2 3" key="1">
    <citation type="submission" date="2019-06" db="EMBL/GenBank/DDBJ databases">
        <title>Aeromicrobium sp. nov., isolated from a maize field.</title>
        <authorList>
            <person name="Lin S.-Y."/>
            <person name="Tsai C.-F."/>
            <person name="Young C.-C."/>
        </authorList>
    </citation>
    <scope>NUCLEOTIDE SEQUENCE [LARGE SCALE GENOMIC DNA]</scope>
    <source>
        <strain evidence="2 3">CC-CFT486</strain>
    </source>
</reference>
<keyword evidence="1" id="KW-1133">Transmembrane helix</keyword>
<gene>
    <name evidence="2" type="ORF">FHP06_10515</name>
</gene>
<organism evidence="2 3">
    <name type="scientific">Aeromicrobium terrae</name>
    <dbReference type="NCBI Taxonomy" id="2498846"/>
    <lineage>
        <taxon>Bacteria</taxon>
        <taxon>Bacillati</taxon>
        <taxon>Actinomycetota</taxon>
        <taxon>Actinomycetes</taxon>
        <taxon>Propionibacteriales</taxon>
        <taxon>Nocardioidaceae</taxon>
        <taxon>Aeromicrobium</taxon>
    </lineage>
</organism>
<feature type="transmembrane region" description="Helical" evidence="1">
    <location>
        <begin position="78"/>
        <end position="98"/>
    </location>
</feature>
<sequence length="148" mass="15998">MTASGDEDSNRFDEYLDEAMQDLVAQELEWAQDVEKRRRGLRVRQLAAVSVALFATGLSAVTAAVGSGSDFATANLPWAALLGTAVSTLAVLAGSTALSRVAGRQVRATEDRTLDMQARRQLSDLQLHVAHQQRQLARATRFTRGGLT</sequence>
<dbReference type="AlphaFoldDB" id="A0A5C8NIK8"/>
<name>A0A5C8NIK8_9ACTN</name>
<accession>A0A5C8NIK8</accession>
<evidence type="ECO:0000313" key="3">
    <source>
        <dbReference type="Proteomes" id="UP000321571"/>
    </source>
</evidence>
<keyword evidence="3" id="KW-1185">Reference proteome</keyword>
<proteinExistence type="predicted"/>
<evidence type="ECO:0000256" key="1">
    <source>
        <dbReference type="SAM" id="Phobius"/>
    </source>
</evidence>
<evidence type="ECO:0000313" key="2">
    <source>
        <dbReference type="EMBL" id="TXL60847.1"/>
    </source>
</evidence>
<feature type="transmembrane region" description="Helical" evidence="1">
    <location>
        <begin position="46"/>
        <end position="66"/>
    </location>
</feature>
<keyword evidence="1" id="KW-0812">Transmembrane</keyword>
<dbReference type="RefSeq" id="WP_147686509.1">
    <property type="nucleotide sequence ID" value="NZ_VDUX01000004.1"/>
</dbReference>
<dbReference type="Proteomes" id="UP000321571">
    <property type="component" value="Unassembled WGS sequence"/>
</dbReference>